<comment type="caution">
    <text evidence="1">The sequence shown here is derived from an EMBL/GenBank/DDBJ whole genome shotgun (WGS) entry which is preliminary data.</text>
</comment>
<keyword evidence="2" id="KW-1185">Reference proteome</keyword>
<sequence length="117" mass="13734">MVRKFLHSKLDQLAVRKDIQNRENWVSQLIKWCKVGERSIQEIWQDGILKTTKRLPICRKKKIAPRRSILIKYIKESDNPENIAILTMGCANKDDQDKAVEHDHDNEASEDDSIVFF</sequence>
<dbReference type="AlphaFoldDB" id="A0A8K0CI38"/>
<evidence type="ECO:0000313" key="1">
    <source>
        <dbReference type="EMBL" id="KAF2885551.1"/>
    </source>
</evidence>
<proteinExistence type="predicted"/>
<accession>A0A8K0CI38</accession>
<organism evidence="1 2">
    <name type="scientific">Ignelater luminosus</name>
    <name type="common">Cucubano</name>
    <name type="synonym">Pyrophorus luminosus</name>
    <dbReference type="NCBI Taxonomy" id="2038154"/>
    <lineage>
        <taxon>Eukaryota</taxon>
        <taxon>Metazoa</taxon>
        <taxon>Ecdysozoa</taxon>
        <taxon>Arthropoda</taxon>
        <taxon>Hexapoda</taxon>
        <taxon>Insecta</taxon>
        <taxon>Pterygota</taxon>
        <taxon>Neoptera</taxon>
        <taxon>Endopterygota</taxon>
        <taxon>Coleoptera</taxon>
        <taxon>Polyphaga</taxon>
        <taxon>Elateriformia</taxon>
        <taxon>Elateroidea</taxon>
        <taxon>Elateridae</taxon>
        <taxon>Agrypninae</taxon>
        <taxon>Pyrophorini</taxon>
        <taxon>Ignelater</taxon>
    </lineage>
</organism>
<dbReference type="EMBL" id="VTPC01089915">
    <property type="protein sequence ID" value="KAF2885551.1"/>
    <property type="molecule type" value="Genomic_DNA"/>
</dbReference>
<name>A0A8K0CI38_IGNLU</name>
<feature type="non-terminal residue" evidence="1">
    <location>
        <position position="117"/>
    </location>
</feature>
<evidence type="ECO:0000313" key="2">
    <source>
        <dbReference type="Proteomes" id="UP000801492"/>
    </source>
</evidence>
<protein>
    <submittedName>
        <fullName evidence="1">Uncharacterized protein</fullName>
    </submittedName>
</protein>
<dbReference type="Proteomes" id="UP000801492">
    <property type="component" value="Unassembled WGS sequence"/>
</dbReference>
<reference evidence="1" key="1">
    <citation type="submission" date="2019-08" db="EMBL/GenBank/DDBJ databases">
        <title>The genome of the North American firefly Photinus pyralis.</title>
        <authorList>
            <consortium name="Photinus pyralis genome working group"/>
            <person name="Fallon T.R."/>
            <person name="Sander Lower S.E."/>
            <person name="Weng J.-K."/>
        </authorList>
    </citation>
    <scope>NUCLEOTIDE SEQUENCE</scope>
    <source>
        <strain evidence="1">TRF0915ILg1</strain>
        <tissue evidence="1">Whole body</tissue>
    </source>
</reference>
<gene>
    <name evidence="1" type="ORF">ILUMI_20619</name>
</gene>